<keyword evidence="2" id="KW-0472">Membrane</keyword>
<feature type="transmembrane region" description="Helical" evidence="2">
    <location>
        <begin position="98"/>
        <end position="117"/>
    </location>
</feature>
<comment type="caution">
    <text evidence="3">The sequence shown here is derived from an EMBL/GenBank/DDBJ whole genome shotgun (WGS) entry which is preliminary data.</text>
</comment>
<proteinExistence type="predicted"/>
<feature type="transmembrane region" description="Helical" evidence="2">
    <location>
        <begin position="138"/>
        <end position="163"/>
    </location>
</feature>
<keyword evidence="2" id="KW-1133">Transmembrane helix</keyword>
<name>A0ABR3JG18_9AGAR</name>
<gene>
    <name evidence="3" type="ORF">HGRIS_003627</name>
</gene>
<keyword evidence="4" id="KW-1185">Reference proteome</keyword>
<organism evidence="3 4">
    <name type="scientific">Hohenbuehelia grisea</name>
    <dbReference type="NCBI Taxonomy" id="104357"/>
    <lineage>
        <taxon>Eukaryota</taxon>
        <taxon>Fungi</taxon>
        <taxon>Dikarya</taxon>
        <taxon>Basidiomycota</taxon>
        <taxon>Agaricomycotina</taxon>
        <taxon>Agaricomycetes</taxon>
        <taxon>Agaricomycetidae</taxon>
        <taxon>Agaricales</taxon>
        <taxon>Pleurotineae</taxon>
        <taxon>Pleurotaceae</taxon>
        <taxon>Hohenbuehelia</taxon>
    </lineage>
</organism>
<evidence type="ECO:0008006" key="5">
    <source>
        <dbReference type="Google" id="ProtNLM"/>
    </source>
</evidence>
<evidence type="ECO:0000313" key="3">
    <source>
        <dbReference type="EMBL" id="KAL0954678.1"/>
    </source>
</evidence>
<reference evidence="4" key="1">
    <citation type="submission" date="2024-06" db="EMBL/GenBank/DDBJ databases">
        <title>Multi-omics analyses provide insights into the biosynthesis of the anticancer antibiotic pleurotin in Hohenbuehelia grisea.</title>
        <authorList>
            <person name="Weaver J.A."/>
            <person name="Alberti F."/>
        </authorList>
    </citation>
    <scope>NUCLEOTIDE SEQUENCE [LARGE SCALE GENOMIC DNA]</scope>
    <source>
        <strain evidence="4">T-177</strain>
    </source>
</reference>
<feature type="region of interest" description="Disordered" evidence="1">
    <location>
        <begin position="217"/>
        <end position="236"/>
    </location>
</feature>
<sequence>MPPTPIDILQTIPSPVFKWPLEFCAFSTVTTYILSILTGNVSQVDRVWTFLPVIYSAYFALLPLWPRQAASTIPYVPIIPYIPENISQDLVNGFTPRALLMLGLCVIWMFRLSYNTFRRGLFSLTDEDYRWAVLRKQLHPIIFQIFNLTFVAATQNALLLLLGLPTCIAATRQAHTPLAPSDFILAIAALVVLATEFTADNQQYSFQSFKHSILPKTAPQEATSGEGRRVREGSGHGDIVEYNKDAQWPGARINWTLDDAKRGFVTRGLWAYSRHPNFACEQTFWWIITIFPLIAPYPPSLPSTGVFIRELMDKPSLAAFTPFAPLIPAFALSALFFSSTIFTESISQSKYPVAYAAYKERVGMFGFVRTWEKGRALGNRKAEVEKLVWGAPKKSE</sequence>
<dbReference type="EMBL" id="JASNQZ010000007">
    <property type="protein sequence ID" value="KAL0954678.1"/>
    <property type="molecule type" value="Genomic_DNA"/>
</dbReference>
<feature type="compositionally biased region" description="Basic and acidic residues" evidence="1">
    <location>
        <begin position="226"/>
        <end position="236"/>
    </location>
</feature>
<dbReference type="PANTHER" id="PTHR32251:SF23">
    <property type="entry name" value="3-OXO-5-ALPHA-STEROID 4-DEHYDROGENASE (DUF1295)"/>
    <property type="match status" value="1"/>
</dbReference>
<evidence type="ECO:0000256" key="1">
    <source>
        <dbReference type="SAM" id="MobiDB-lite"/>
    </source>
</evidence>
<feature type="transmembrane region" description="Helical" evidence="2">
    <location>
        <begin position="20"/>
        <end position="40"/>
    </location>
</feature>
<protein>
    <recommendedName>
        <fullName evidence="5">DUF1295-domain-containing protein</fullName>
    </recommendedName>
</protein>
<dbReference type="PANTHER" id="PTHR32251">
    <property type="entry name" value="3-OXO-5-ALPHA-STEROID 4-DEHYDROGENASE"/>
    <property type="match status" value="1"/>
</dbReference>
<dbReference type="Pfam" id="PF06966">
    <property type="entry name" value="DUF1295"/>
    <property type="match status" value="1"/>
</dbReference>
<dbReference type="Gene3D" id="1.20.120.1630">
    <property type="match status" value="1"/>
</dbReference>
<keyword evidence="2" id="KW-0812">Transmembrane</keyword>
<evidence type="ECO:0000256" key="2">
    <source>
        <dbReference type="SAM" id="Phobius"/>
    </source>
</evidence>
<evidence type="ECO:0000313" key="4">
    <source>
        <dbReference type="Proteomes" id="UP001556367"/>
    </source>
</evidence>
<dbReference type="Proteomes" id="UP001556367">
    <property type="component" value="Unassembled WGS sequence"/>
</dbReference>
<feature type="transmembrane region" description="Helical" evidence="2">
    <location>
        <begin position="47"/>
        <end position="65"/>
    </location>
</feature>
<feature type="transmembrane region" description="Helical" evidence="2">
    <location>
        <begin position="319"/>
        <end position="342"/>
    </location>
</feature>
<feature type="transmembrane region" description="Helical" evidence="2">
    <location>
        <begin position="183"/>
        <end position="199"/>
    </location>
</feature>
<feature type="transmembrane region" description="Helical" evidence="2">
    <location>
        <begin position="283"/>
        <end position="299"/>
    </location>
</feature>
<accession>A0ABR3JG18</accession>
<dbReference type="InterPro" id="IPR010721">
    <property type="entry name" value="UstE-like"/>
</dbReference>